<evidence type="ECO:0000313" key="7">
    <source>
        <dbReference type="Proteomes" id="UP001160130"/>
    </source>
</evidence>
<evidence type="ECO:0000256" key="1">
    <source>
        <dbReference type="ARBA" id="ARBA00022714"/>
    </source>
</evidence>
<keyword evidence="4" id="KW-0411">Iron-sulfur</keyword>
<gene>
    <name evidence="6" type="ORF">M2272_005231</name>
</gene>
<dbReference type="RefSeq" id="WP_280835140.1">
    <property type="nucleotide sequence ID" value="NZ_JARXVE010000011.1"/>
</dbReference>
<dbReference type="CDD" id="cd00207">
    <property type="entry name" value="fer2"/>
    <property type="match status" value="1"/>
</dbReference>
<dbReference type="PANTHER" id="PTHR23426:SF67">
    <property type="entry name" value="2FE-2S FERREDOXIN-TYPE DOMAIN-CONTAINING PROTEIN"/>
    <property type="match status" value="1"/>
</dbReference>
<dbReference type="SUPFAM" id="SSF54292">
    <property type="entry name" value="2Fe-2S ferredoxin-like"/>
    <property type="match status" value="1"/>
</dbReference>
<keyword evidence="7" id="KW-1185">Reference proteome</keyword>
<organism evidence="6 7">
    <name type="scientific">Mycolicibacterium frederiksbergense</name>
    <dbReference type="NCBI Taxonomy" id="117567"/>
    <lineage>
        <taxon>Bacteria</taxon>
        <taxon>Bacillati</taxon>
        <taxon>Actinomycetota</taxon>
        <taxon>Actinomycetes</taxon>
        <taxon>Mycobacteriales</taxon>
        <taxon>Mycobacteriaceae</taxon>
        <taxon>Mycolicibacterium</taxon>
    </lineage>
</organism>
<reference evidence="6 7" key="1">
    <citation type="submission" date="2023-04" db="EMBL/GenBank/DDBJ databases">
        <title>Forest soil microbial communities from Buena Vista Peninsula, Colon Province, Panama.</title>
        <authorList>
            <person name="Bouskill N."/>
        </authorList>
    </citation>
    <scope>NUCLEOTIDE SEQUENCE [LARGE SCALE GENOMIC DNA]</scope>
    <source>
        <strain evidence="6 7">AC80</strain>
    </source>
</reference>
<dbReference type="InterPro" id="IPR001055">
    <property type="entry name" value="Adrenodoxin-like"/>
</dbReference>
<dbReference type="Proteomes" id="UP001160130">
    <property type="component" value="Unassembled WGS sequence"/>
</dbReference>
<name>A0ABT6L8L6_9MYCO</name>
<evidence type="ECO:0000259" key="5">
    <source>
        <dbReference type="PROSITE" id="PS51085"/>
    </source>
</evidence>
<dbReference type="InterPro" id="IPR012675">
    <property type="entry name" value="Beta-grasp_dom_sf"/>
</dbReference>
<evidence type="ECO:0000313" key="6">
    <source>
        <dbReference type="EMBL" id="MDH6198572.1"/>
    </source>
</evidence>
<dbReference type="Gene3D" id="3.10.20.30">
    <property type="match status" value="1"/>
</dbReference>
<comment type="caution">
    <text evidence="6">The sequence shown here is derived from an EMBL/GenBank/DDBJ whole genome shotgun (WGS) entry which is preliminary data.</text>
</comment>
<dbReference type="PANTHER" id="PTHR23426">
    <property type="entry name" value="FERREDOXIN/ADRENODOXIN"/>
    <property type="match status" value="1"/>
</dbReference>
<evidence type="ECO:0000256" key="3">
    <source>
        <dbReference type="ARBA" id="ARBA00023004"/>
    </source>
</evidence>
<evidence type="ECO:0000256" key="2">
    <source>
        <dbReference type="ARBA" id="ARBA00022723"/>
    </source>
</evidence>
<dbReference type="EMBL" id="JARXVE010000011">
    <property type="protein sequence ID" value="MDH6198572.1"/>
    <property type="molecule type" value="Genomic_DNA"/>
</dbReference>
<keyword evidence="1" id="KW-0001">2Fe-2S</keyword>
<protein>
    <submittedName>
        <fullName evidence="6">2Fe-2S ferredoxin</fullName>
    </submittedName>
</protein>
<dbReference type="InterPro" id="IPR036010">
    <property type="entry name" value="2Fe-2S_ferredoxin-like_sf"/>
</dbReference>
<proteinExistence type="predicted"/>
<feature type="domain" description="2Fe-2S ferredoxin-type" evidence="5">
    <location>
        <begin position="4"/>
        <end position="107"/>
    </location>
</feature>
<keyword evidence="2" id="KW-0479">Metal-binding</keyword>
<sequence length="110" mass="11629">MSDIKATFILPSGEQVTLDVYDGWSLMEAARQEGVEGIVAECGGGAICGTCHVRVRAPWADRLDAPGPTEQALLGVVPESCETSRLSCQVIATAELDGIEVEVPSQQLDL</sequence>
<dbReference type="PROSITE" id="PS51085">
    <property type="entry name" value="2FE2S_FER_2"/>
    <property type="match status" value="1"/>
</dbReference>
<keyword evidence="3" id="KW-0408">Iron</keyword>
<evidence type="ECO:0000256" key="4">
    <source>
        <dbReference type="ARBA" id="ARBA00023014"/>
    </source>
</evidence>
<accession>A0ABT6L8L6</accession>
<dbReference type="Pfam" id="PF00111">
    <property type="entry name" value="Fer2"/>
    <property type="match status" value="1"/>
</dbReference>
<dbReference type="InterPro" id="IPR001041">
    <property type="entry name" value="2Fe-2S_ferredoxin-type"/>
</dbReference>